<feature type="region of interest" description="Disordered" evidence="1">
    <location>
        <begin position="366"/>
        <end position="437"/>
    </location>
</feature>
<gene>
    <name evidence="2" type="ORF">Z517_05059</name>
</gene>
<dbReference type="GeneID" id="25304549"/>
<feature type="compositionally biased region" description="Polar residues" evidence="1">
    <location>
        <begin position="423"/>
        <end position="437"/>
    </location>
</feature>
<feature type="compositionally biased region" description="Polar residues" evidence="1">
    <location>
        <begin position="93"/>
        <end position="104"/>
    </location>
</feature>
<feature type="compositionally biased region" description="Polar residues" evidence="1">
    <location>
        <begin position="133"/>
        <end position="144"/>
    </location>
</feature>
<organism evidence="2 3">
    <name type="scientific">Fonsecaea pedrosoi CBS 271.37</name>
    <dbReference type="NCBI Taxonomy" id="1442368"/>
    <lineage>
        <taxon>Eukaryota</taxon>
        <taxon>Fungi</taxon>
        <taxon>Dikarya</taxon>
        <taxon>Ascomycota</taxon>
        <taxon>Pezizomycotina</taxon>
        <taxon>Eurotiomycetes</taxon>
        <taxon>Chaetothyriomycetidae</taxon>
        <taxon>Chaetothyriales</taxon>
        <taxon>Herpotrichiellaceae</taxon>
        <taxon>Fonsecaea</taxon>
    </lineage>
</organism>
<feature type="region of interest" description="Disordered" evidence="1">
    <location>
        <begin position="88"/>
        <end position="107"/>
    </location>
</feature>
<feature type="compositionally biased region" description="Low complexity" evidence="1">
    <location>
        <begin position="366"/>
        <end position="384"/>
    </location>
</feature>
<name>A0A0D2F5T6_9EURO</name>
<feature type="region of interest" description="Disordered" evidence="1">
    <location>
        <begin position="741"/>
        <end position="771"/>
    </location>
</feature>
<feature type="compositionally biased region" description="Polar residues" evidence="1">
    <location>
        <begin position="295"/>
        <end position="312"/>
    </location>
</feature>
<proteinExistence type="predicted"/>
<evidence type="ECO:0000256" key="1">
    <source>
        <dbReference type="SAM" id="MobiDB-lite"/>
    </source>
</evidence>
<keyword evidence="3" id="KW-1185">Reference proteome</keyword>
<evidence type="ECO:0000313" key="3">
    <source>
        <dbReference type="Proteomes" id="UP000053029"/>
    </source>
</evidence>
<protein>
    <submittedName>
        <fullName evidence="2">Uncharacterized protein</fullName>
    </submittedName>
</protein>
<dbReference type="EMBL" id="KN846971">
    <property type="protein sequence ID" value="KIW82032.1"/>
    <property type="molecule type" value="Genomic_DNA"/>
</dbReference>
<reference evidence="2 3" key="1">
    <citation type="submission" date="2015-01" db="EMBL/GenBank/DDBJ databases">
        <title>The Genome Sequence of Fonsecaea pedrosoi CBS 271.37.</title>
        <authorList>
            <consortium name="The Broad Institute Genomics Platform"/>
            <person name="Cuomo C."/>
            <person name="de Hoog S."/>
            <person name="Gorbushina A."/>
            <person name="Stielow B."/>
            <person name="Teixiera M."/>
            <person name="Abouelleil A."/>
            <person name="Chapman S.B."/>
            <person name="Priest M."/>
            <person name="Young S.K."/>
            <person name="Wortman J."/>
            <person name="Nusbaum C."/>
            <person name="Birren B."/>
        </authorList>
    </citation>
    <scope>NUCLEOTIDE SEQUENCE [LARGE SCALE GENOMIC DNA]</scope>
    <source>
        <strain evidence="2 3">CBS 271.37</strain>
    </source>
</reference>
<sequence length="801" mass="80625">MYTLWSLVCLYVALSGALNLDLSLALSLDKRLPLRFMRRDIVYSNTTSPQLDLRPEVTTIASPTTSNPVLSETTLSTEPTIALPESRSPLSIADTNPSSATTAPFSFPPNLPPIVTSTSTIVPVNPPPVQDPRGSSPSSLTVATLSPPPIFGPSTPPETTATTSVDTSTISSSGNIVTPINGPAPPVFKTPPPLPSFTRPFTNSSLSIDLGSTTNASTTSPTCTGSVTYFGSVPPTVYVTVTEGFNVTMTASNASMTETPTLITPLPACQATIMPIAASYNPASSASGEDRSKTESNIPGPSTIPQFATNNPFFAPESSAPVVPGETPALASTQPPLVSASLASSAVYSSVDYTSTVVVTKKTPVPVVAPPTTSIDINFNFPSQNPTPPPSGGGNNGDSNSGDSGQNTVNNGGGGNSPSSNNAPITPATNNGGSFPSISAPTGGSLIVEAPTTTRLGNIIASILNSPFATASPTSRASGAAPLTTTVNGVPIIVQPFSVVIGSQTVAIPNSVPTTVQASGAVFTVEPSKIIAPSTTITISQLPHEQIVTPIPTGTITTAFGGLTLTVGPTVAIISGTTYRVGQGAPATTVTVDGTRISIGSAGVGLPGTTVAPGGATPFTVYTVEGLTFSIAGTEAIVGGTTYRIGSNAPQLTTTIGSQHVSVSLGPGGVGLASTTLTPGGPTGSPFVVYTAEGLTFSVDGSEAVISGTTYRIGSNAPQVTTTIGSERVSVSFGPGGIGLDSTTIVPQTTSSHKSTTESETASATTSPTQSADVANDALSKTLPASLRCCLFVLSLGWLVI</sequence>
<evidence type="ECO:0000313" key="2">
    <source>
        <dbReference type="EMBL" id="KIW82032.1"/>
    </source>
</evidence>
<dbReference type="STRING" id="1442368.A0A0D2F5T6"/>
<feature type="region of interest" description="Disordered" evidence="1">
    <location>
        <begin position="281"/>
        <end position="333"/>
    </location>
</feature>
<feature type="compositionally biased region" description="Pro residues" evidence="1">
    <location>
        <begin position="146"/>
        <end position="156"/>
    </location>
</feature>
<feature type="compositionally biased region" description="Low complexity" evidence="1">
    <location>
        <begin position="397"/>
        <end position="410"/>
    </location>
</feature>
<dbReference type="AlphaFoldDB" id="A0A0D2F5T6"/>
<feature type="region of interest" description="Disordered" evidence="1">
    <location>
        <begin position="118"/>
        <end position="179"/>
    </location>
</feature>
<feature type="compositionally biased region" description="Low complexity" evidence="1">
    <location>
        <begin position="749"/>
        <end position="771"/>
    </location>
</feature>
<accession>A0A0D2F5T6</accession>
<dbReference type="OrthoDB" id="5420777at2759"/>
<feature type="compositionally biased region" description="Low complexity" evidence="1">
    <location>
        <begin position="157"/>
        <end position="173"/>
    </location>
</feature>
<dbReference type="RefSeq" id="XP_013285840.1">
    <property type="nucleotide sequence ID" value="XM_013430386.1"/>
</dbReference>
<dbReference type="VEuPathDB" id="FungiDB:Z517_05059"/>
<dbReference type="HOGENOM" id="CLU_019097_0_0_1"/>
<dbReference type="Proteomes" id="UP000053029">
    <property type="component" value="Unassembled WGS sequence"/>
</dbReference>